<dbReference type="STRING" id="521045.Kole_1102"/>
<dbReference type="PANTHER" id="PTHR30483:SF6">
    <property type="entry name" value="PERIPLASMIC BINDING PROTEIN OF ABC TRANSPORTER FOR NATURAL AMINO ACIDS"/>
    <property type="match status" value="1"/>
</dbReference>
<evidence type="ECO:0000256" key="2">
    <source>
        <dbReference type="ARBA" id="ARBA00022729"/>
    </source>
</evidence>
<dbReference type="PANTHER" id="PTHR30483">
    <property type="entry name" value="LEUCINE-SPECIFIC-BINDING PROTEIN"/>
    <property type="match status" value="1"/>
</dbReference>
<dbReference type="Pfam" id="PF13458">
    <property type="entry name" value="Peripla_BP_6"/>
    <property type="match status" value="1"/>
</dbReference>
<dbReference type="KEGG" id="kol:Kole_1102"/>
<reference evidence="4 5" key="2">
    <citation type="journal article" date="2011" name="J. Bacteriol.">
        <title>Genome Sequence of Kosmotoga olearia Strain TBF 19.5.1, a Thermophilic Bacterium with a Wide Growth Temperature Range, Isolated from the Troll B Oil Platform in the North Sea.</title>
        <authorList>
            <person name="Swithers K.S."/>
            <person name="Dipippo J.L."/>
            <person name="Bruce D.C."/>
            <person name="Detter C."/>
            <person name="Tapia R."/>
            <person name="Han S."/>
            <person name="Goodwin L.A."/>
            <person name="Han J."/>
            <person name="Woyke T."/>
            <person name="Pitluck S."/>
            <person name="Pennacchio L."/>
            <person name="Nolan M."/>
            <person name="Mikhailova N."/>
            <person name="Land M.L."/>
            <person name="Nesbo C.L."/>
            <person name="Gogarten J.P."/>
            <person name="Noll K.M."/>
        </authorList>
    </citation>
    <scope>NUCLEOTIDE SEQUENCE [LARGE SCALE GENOMIC DNA]</scope>
    <source>
        <strain evidence="5">ATCC BAA-1733 / DSM 21960 / TBF 19.5.1</strain>
    </source>
</reference>
<dbReference type="CDD" id="cd06347">
    <property type="entry name" value="PBP1_ABC_LivK_ligand_binding-like"/>
    <property type="match status" value="1"/>
</dbReference>
<dbReference type="InterPro" id="IPR028081">
    <property type="entry name" value="Leu-bd"/>
</dbReference>
<dbReference type="HOGENOM" id="CLU_027128_6_1_0"/>
<keyword evidence="4" id="KW-0675">Receptor</keyword>
<dbReference type="RefSeq" id="WP_015868462.1">
    <property type="nucleotide sequence ID" value="NC_012785.1"/>
</dbReference>
<evidence type="ECO:0000259" key="3">
    <source>
        <dbReference type="Pfam" id="PF13458"/>
    </source>
</evidence>
<sequence>MRRLVVVLLILSMGIISLGAIKIGVVLPMTGGIAAFGRMVWEGVEIARELFPTALGQEIELVLLDNRSDKVEAANAVRRAIEHEKVLAILGEIASSHTLAGGAVAEEKRTPMVSPSSTNPLVTSGKKYVSRVCFIDPFQGWAAAKLAFENLDARNVAIFMDVEQDYAVGLANFFKKTFLELGGTVFFEYYKTGDQDFSAQVYDALMRGADAFFIPGYYQEIALIAIQARQLGFYGPLVTGDGADAPETISIGGDAVNGLYFTTHYHPDSPAVTENAKLFLEKFREKYGKEPAALSALGFDAYMVIRDAIIRAGSLDKDAIAEEIRKTKNFPGATGIINIDSNGDAVKSVAIVKIEDGKFKYETTINP</sequence>
<dbReference type="Gene3D" id="3.40.50.2300">
    <property type="match status" value="2"/>
</dbReference>
<name>C5CI25_KOSOT</name>
<dbReference type="SUPFAM" id="SSF53822">
    <property type="entry name" value="Periplasmic binding protein-like I"/>
    <property type="match status" value="1"/>
</dbReference>
<dbReference type="Proteomes" id="UP000002382">
    <property type="component" value="Chromosome"/>
</dbReference>
<keyword evidence="2" id="KW-0732">Signal</keyword>
<organism evidence="4 5">
    <name type="scientific">Kosmotoga olearia (strain ATCC BAA-1733 / DSM 21960 / TBF 19.5.1)</name>
    <dbReference type="NCBI Taxonomy" id="521045"/>
    <lineage>
        <taxon>Bacteria</taxon>
        <taxon>Thermotogati</taxon>
        <taxon>Thermotogota</taxon>
        <taxon>Thermotogae</taxon>
        <taxon>Kosmotogales</taxon>
        <taxon>Kosmotogaceae</taxon>
        <taxon>Kosmotoga</taxon>
    </lineage>
</organism>
<feature type="domain" description="Leucine-binding protein" evidence="3">
    <location>
        <begin position="21"/>
        <end position="357"/>
    </location>
</feature>
<dbReference type="EMBL" id="CP001634">
    <property type="protein sequence ID" value="ACR79804.1"/>
    <property type="molecule type" value="Genomic_DNA"/>
</dbReference>
<protein>
    <submittedName>
        <fullName evidence="4">Extracellular ligand-binding receptor</fullName>
    </submittedName>
</protein>
<evidence type="ECO:0000313" key="4">
    <source>
        <dbReference type="EMBL" id="ACR79804.1"/>
    </source>
</evidence>
<dbReference type="InterPro" id="IPR051010">
    <property type="entry name" value="BCAA_transport"/>
</dbReference>
<accession>C5CI25</accession>
<keyword evidence="5" id="KW-1185">Reference proteome</keyword>
<reference evidence="4 5" key="1">
    <citation type="submission" date="2009-06" db="EMBL/GenBank/DDBJ databases">
        <title>Complete sequence of Thermotogales bacterium TBF 19.5.1.</title>
        <authorList>
            <consortium name="US DOE Joint Genome Institute"/>
            <person name="Lucas S."/>
            <person name="Copeland A."/>
            <person name="Lapidus A."/>
            <person name="Glavina del Rio T."/>
            <person name="Tice H."/>
            <person name="Bruce D."/>
            <person name="Goodwin L."/>
            <person name="Pitluck S."/>
            <person name="Chertkov O."/>
            <person name="Brettin T."/>
            <person name="Detter J.C."/>
            <person name="Han C."/>
            <person name="Schmutz J."/>
            <person name="Larimer F."/>
            <person name="Land M."/>
            <person name="Hauser L."/>
            <person name="Kyrpides N."/>
            <person name="Ovchinnikova G."/>
            <person name="Noll K."/>
        </authorList>
    </citation>
    <scope>NUCLEOTIDE SEQUENCE [LARGE SCALE GENOMIC DNA]</scope>
    <source>
        <strain evidence="5">ATCC BAA-1733 / DSM 21960 / TBF 19.5.1</strain>
    </source>
</reference>
<dbReference type="AlphaFoldDB" id="C5CI25"/>
<evidence type="ECO:0000313" key="5">
    <source>
        <dbReference type="Proteomes" id="UP000002382"/>
    </source>
</evidence>
<proteinExistence type="inferred from homology"/>
<comment type="similarity">
    <text evidence="1">Belongs to the leucine-binding protein family.</text>
</comment>
<evidence type="ECO:0000256" key="1">
    <source>
        <dbReference type="ARBA" id="ARBA00010062"/>
    </source>
</evidence>
<dbReference type="InterPro" id="IPR028082">
    <property type="entry name" value="Peripla_BP_I"/>
</dbReference>
<gene>
    <name evidence="4" type="ordered locus">Kole_1102</name>
</gene>
<dbReference type="eggNOG" id="COG0683">
    <property type="taxonomic scope" value="Bacteria"/>
</dbReference>